<name>A0A7R6SVT9_9GAMM</name>
<gene>
    <name evidence="2" type="ORF">NEJAP_1795</name>
</gene>
<dbReference type="InterPro" id="IPR053147">
    <property type="entry name" value="Hsp_HslJ-like"/>
</dbReference>
<evidence type="ECO:0000259" key="1">
    <source>
        <dbReference type="Pfam" id="PF03724"/>
    </source>
</evidence>
<dbReference type="InterPro" id="IPR005184">
    <property type="entry name" value="DUF306_Meta_HslJ"/>
</dbReference>
<reference evidence="2 3" key="1">
    <citation type="journal article" date="2008" name="Int. J. Syst. Evol. Microbiol.">
        <title>Neptunomonas japonica sp. nov., an Osedax japonicus symbiont-like bacterium isolated from sediment adjacent to sperm whale carcasses off Kagoshima, Japan.</title>
        <authorList>
            <person name="Miyazaki M."/>
            <person name="Nogi Y."/>
            <person name="Fujiwara Y."/>
            <person name="Kawato M."/>
            <person name="Kubokawa K."/>
            <person name="Horikoshi K."/>
        </authorList>
    </citation>
    <scope>NUCLEOTIDE SEQUENCE [LARGE SCALE GENOMIC DNA]</scope>
    <source>
        <strain evidence="2 3">JAMM 1380</strain>
    </source>
</reference>
<dbReference type="RefSeq" id="WP_201350341.1">
    <property type="nucleotide sequence ID" value="NZ_AP014546.1"/>
</dbReference>
<dbReference type="InterPro" id="IPR038670">
    <property type="entry name" value="HslJ-like_sf"/>
</dbReference>
<evidence type="ECO:0000313" key="3">
    <source>
        <dbReference type="Proteomes" id="UP000595332"/>
    </source>
</evidence>
<feature type="domain" description="DUF306" evidence="1">
    <location>
        <begin position="29"/>
        <end position="129"/>
    </location>
</feature>
<sequence>MIFPILIAGCQTTSNLSTHTSTSGTEITSLDNTSWVVQSVADRGLMEYLSLTLNFKSNSEVEGFSGCNQFKGQYEIINSRLEIGTLASTRKYCSKVIMYQEQLLLNELSQPLVLSQMDNRVIQLINNKNEITRLMMQ</sequence>
<dbReference type="AlphaFoldDB" id="A0A7R6SVT9"/>
<evidence type="ECO:0000313" key="2">
    <source>
        <dbReference type="EMBL" id="BBB29746.1"/>
    </source>
</evidence>
<protein>
    <submittedName>
        <fullName evidence="2">Heat-shock protein</fullName>
    </submittedName>
</protein>
<organism evidence="2 3">
    <name type="scientific">Neptunomonas japonica JAMM 1380</name>
    <dbReference type="NCBI Taxonomy" id="1441457"/>
    <lineage>
        <taxon>Bacteria</taxon>
        <taxon>Pseudomonadati</taxon>
        <taxon>Pseudomonadota</taxon>
        <taxon>Gammaproteobacteria</taxon>
        <taxon>Oceanospirillales</taxon>
        <taxon>Oceanospirillaceae</taxon>
        <taxon>Neptunomonas</taxon>
    </lineage>
</organism>
<dbReference type="Pfam" id="PF03724">
    <property type="entry name" value="META"/>
    <property type="match status" value="1"/>
</dbReference>
<proteinExistence type="predicted"/>
<dbReference type="EMBL" id="AP014546">
    <property type="protein sequence ID" value="BBB29746.1"/>
    <property type="molecule type" value="Genomic_DNA"/>
</dbReference>
<dbReference type="Proteomes" id="UP000595332">
    <property type="component" value="Chromosome"/>
</dbReference>
<dbReference type="PANTHER" id="PTHR35535:SF2">
    <property type="entry name" value="DUF306 DOMAIN-CONTAINING PROTEIN"/>
    <property type="match status" value="1"/>
</dbReference>
<accession>A0A7R6SVT9</accession>
<dbReference type="Gene3D" id="2.40.128.270">
    <property type="match status" value="1"/>
</dbReference>
<keyword evidence="3" id="KW-1185">Reference proteome</keyword>
<dbReference type="KEGG" id="njp:NEJAP_1795"/>
<dbReference type="PANTHER" id="PTHR35535">
    <property type="entry name" value="HEAT SHOCK PROTEIN HSLJ"/>
    <property type="match status" value="1"/>
</dbReference>